<evidence type="ECO:0000256" key="4">
    <source>
        <dbReference type="SAM" id="SignalP"/>
    </source>
</evidence>
<dbReference type="InterPro" id="IPR036249">
    <property type="entry name" value="Thioredoxin-like_sf"/>
</dbReference>
<comment type="caution">
    <text evidence="6">The sequence shown here is derived from an EMBL/GenBank/DDBJ whole genome shotgun (WGS) entry which is preliminary data.</text>
</comment>
<dbReference type="GO" id="GO:0042597">
    <property type="term" value="C:periplasmic space"/>
    <property type="evidence" value="ECO:0007669"/>
    <property type="project" value="UniProtKB-SubCell"/>
</dbReference>
<reference evidence="6" key="1">
    <citation type="journal article" date="2016" name="Int. J. Syst. Evol. Microbiol.">
        <title>Pseudoxanthomonas helianthi sp. nov., isolated from roots of Jerusalem artichoke (Helianthus tuberosus).</title>
        <authorList>
            <person name="Kittiwongwattana C."/>
            <person name="Thawai C."/>
        </authorList>
    </citation>
    <scope>NUCLEOTIDE SEQUENCE</scope>
    <source>
        <strain evidence="6">110414</strain>
    </source>
</reference>
<proteinExistence type="inferred from homology"/>
<keyword evidence="1 4" id="KW-0732">Signal</keyword>
<evidence type="ECO:0000256" key="2">
    <source>
        <dbReference type="PIRNR" id="PIRNR001488"/>
    </source>
</evidence>
<evidence type="ECO:0000259" key="5">
    <source>
        <dbReference type="PROSITE" id="PS51352"/>
    </source>
</evidence>
<dbReference type="InterPro" id="IPR012336">
    <property type="entry name" value="Thioredoxin-like_fold"/>
</dbReference>
<protein>
    <recommendedName>
        <fullName evidence="2">Thiol:disulfide interchange protein</fullName>
    </recommendedName>
</protein>
<dbReference type="RefSeq" id="WP_210535464.1">
    <property type="nucleotide sequence ID" value="NZ_JAGKTC010000001.1"/>
</dbReference>
<accession>A0A940X215</accession>
<gene>
    <name evidence="6" type="ORF">J5837_04260</name>
</gene>
<keyword evidence="7" id="KW-1185">Reference proteome</keyword>
<dbReference type="InterPro" id="IPR050824">
    <property type="entry name" value="Thiol_disulfide_DsbA"/>
</dbReference>
<feature type="domain" description="Thioredoxin" evidence="5">
    <location>
        <begin position="16"/>
        <end position="208"/>
    </location>
</feature>
<dbReference type="Pfam" id="PF13462">
    <property type="entry name" value="Thioredoxin_4"/>
    <property type="match status" value="1"/>
</dbReference>
<feature type="signal peptide" evidence="4">
    <location>
        <begin position="1"/>
        <end position="21"/>
    </location>
</feature>
<dbReference type="CDD" id="cd03019">
    <property type="entry name" value="DsbA_DsbA"/>
    <property type="match status" value="1"/>
</dbReference>
<feature type="chain" id="PRO_5037437929" description="Thiol:disulfide interchange protein" evidence="4">
    <location>
        <begin position="22"/>
        <end position="220"/>
    </location>
</feature>
<comment type="subcellular location">
    <subcellularLocation>
        <location evidence="2">Periplasm</location>
    </subcellularLocation>
</comment>
<comment type="similarity">
    <text evidence="2">Belongs to the thioredoxin family.</text>
</comment>
<dbReference type="Proteomes" id="UP000673447">
    <property type="component" value="Unassembled WGS sequence"/>
</dbReference>
<feature type="disulfide bond" description="Redox-active" evidence="3">
    <location>
        <begin position="60"/>
        <end position="63"/>
    </location>
</feature>
<dbReference type="InterPro" id="IPR023205">
    <property type="entry name" value="DsbA/DsbL"/>
</dbReference>
<dbReference type="Gene3D" id="3.40.30.10">
    <property type="entry name" value="Glutaredoxin"/>
    <property type="match status" value="1"/>
</dbReference>
<dbReference type="PIRSF" id="PIRSF001488">
    <property type="entry name" value="Tdi_protein"/>
    <property type="match status" value="1"/>
</dbReference>
<dbReference type="InterPro" id="IPR013766">
    <property type="entry name" value="Thioredoxin_domain"/>
</dbReference>
<evidence type="ECO:0000313" key="7">
    <source>
        <dbReference type="Proteomes" id="UP000673447"/>
    </source>
</evidence>
<evidence type="ECO:0000256" key="1">
    <source>
        <dbReference type="ARBA" id="ARBA00022729"/>
    </source>
</evidence>
<keyword evidence="2" id="KW-1015">Disulfide bond</keyword>
<dbReference type="AlphaFoldDB" id="A0A940X215"/>
<evidence type="ECO:0000313" key="6">
    <source>
        <dbReference type="EMBL" id="MBP3983632.1"/>
    </source>
</evidence>
<dbReference type="PROSITE" id="PS51352">
    <property type="entry name" value="THIOREDOXIN_2"/>
    <property type="match status" value="1"/>
</dbReference>
<sequence length="220" mass="23693">MRLRAWLAVAVFASASFAAQAATPAAAPVLGSEYIEIPGGQPFAPAPGKIEVAEVFGYVCPHCAHFEPQLAAWQARQPADVKLTRVPAPFGGYWLPYARAYFAAERLGVVGKTHQAMFDALHVNGTLPIQNVSIDELATFYAGYGVKPETFSATIRSAEIDAQIKHAEDFLTRSDTDSTPALIVAGRYKVIGAKSYDDLLRIADALVAMERAKRRGGKAK</sequence>
<name>A0A940X215_9GAMM</name>
<organism evidence="6 7">
    <name type="scientific">Pseudoxanthomonas helianthi</name>
    <dbReference type="NCBI Taxonomy" id="1453541"/>
    <lineage>
        <taxon>Bacteria</taxon>
        <taxon>Pseudomonadati</taxon>
        <taxon>Pseudomonadota</taxon>
        <taxon>Gammaproteobacteria</taxon>
        <taxon>Lysobacterales</taxon>
        <taxon>Lysobacteraceae</taxon>
        <taxon>Pseudoxanthomonas</taxon>
    </lineage>
</organism>
<evidence type="ECO:0000256" key="3">
    <source>
        <dbReference type="PIRSR" id="PIRSR001488-1"/>
    </source>
</evidence>
<dbReference type="SUPFAM" id="SSF52833">
    <property type="entry name" value="Thioredoxin-like"/>
    <property type="match status" value="1"/>
</dbReference>
<dbReference type="PANTHER" id="PTHR35891">
    <property type="entry name" value="THIOL:DISULFIDE INTERCHANGE PROTEIN DSBA"/>
    <property type="match status" value="1"/>
</dbReference>
<dbReference type="EMBL" id="JAGKTC010000001">
    <property type="protein sequence ID" value="MBP3983632.1"/>
    <property type="molecule type" value="Genomic_DNA"/>
</dbReference>
<reference evidence="6" key="2">
    <citation type="submission" date="2021-03" db="EMBL/GenBank/DDBJ databases">
        <authorList>
            <person name="Cao W."/>
        </authorList>
    </citation>
    <scope>NUCLEOTIDE SEQUENCE</scope>
    <source>
        <strain evidence="6">110414</strain>
    </source>
</reference>
<keyword evidence="2" id="KW-0574">Periplasm</keyword>
<dbReference type="PANTHER" id="PTHR35891:SF2">
    <property type="entry name" value="THIOL:DISULFIDE INTERCHANGE PROTEIN DSBA"/>
    <property type="match status" value="1"/>
</dbReference>